<reference evidence="2 3" key="1">
    <citation type="submission" date="2018-01" db="EMBL/GenBank/DDBJ databases">
        <title>Denitrification phenotypes of diverse strains of Pseudomonas stutzeri.</title>
        <authorList>
            <person name="Milligan D.A."/>
            <person name="Bergaust L."/>
            <person name="Bakken L.R."/>
            <person name="Frostegard A."/>
        </authorList>
    </citation>
    <scope>NUCLEOTIDE SEQUENCE [LARGE SCALE GENOMIC DNA]</scope>
    <source>
        <strain evidence="2 3">28a3</strain>
    </source>
</reference>
<evidence type="ECO:0008006" key="4">
    <source>
        <dbReference type="Google" id="ProtNLM"/>
    </source>
</evidence>
<protein>
    <recommendedName>
        <fullName evidence="4">DUF4175 domain-containing protein</fullName>
    </recommendedName>
</protein>
<proteinExistence type="predicted"/>
<keyword evidence="1" id="KW-0472">Membrane</keyword>
<dbReference type="EMBL" id="POUW01000004">
    <property type="protein sequence ID" value="PNG05618.1"/>
    <property type="molecule type" value="Genomic_DNA"/>
</dbReference>
<dbReference type="RefSeq" id="WP_080656794.1">
    <property type="nucleotide sequence ID" value="NZ_JAMOIG010000002.1"/>
</dbReference>
<organism evidence="2 3">
    <name type="scientific">Stutzerimonas stutzeri</name>
    <name type="common">Pseudomonas stutzeri</name>
    <dbReference type="NCBI Taxonomy" id="316"/>
    <lineage>
        <taxon>Bacteria</taxon>
        <taxon>Pseudomonadati</taxon>
        <taxon>Pseudomonadota</taxon>
        <taxon>Gammaproteobacteria</taxon>
        <taxon>Pseudomonadales</taxon>
        <taxon>Pseudomonadaceae</taxon>
        <taxon>Stutzerimonas</taxon>
    </lineage>
</organism>
<dbReference type="Proteomes" id="UP000235897">
    <property type="component" value="Unassembled WGS sequence"/>
</dbReference>
<evidence type="ECO:0000256" key="1">
    <source>
        <dbReference type="SAM" id="Phobius"/>
    </source>
</evidence>
<keyword evidence="1" id="KW-1133">Transmembrane helix</keyword>
<accession>A0A2N8SSZ6</accession>
<feature type="transmembrane region" description="Helical" evidence="1">
    <location>
        <begin position="7"/>
        <end position="28"/>
    </location>
</feature>
<feature type="transmembrane region" description="Helical" evidence="1">
    <location>
        <begin position="34"/>
        <end position="52"/>
    </location>
</feature>
<gene>
    <name evidence="2" type="ORF">CXL00_12965</name>
</gene>
<evidence type="ECO:0000313" key="2">
    <source>
        <dbReference type="EMBL" id="PNG05618.1"/>
    </source>
</evidence>
<evidence type="ECO:0000313" key="3">
    <source>
        <dbReference type="Proteomes" id="UP000235897"/>
    </source>
</evidence>
<dbReference type="OrthoDB" id="8968524at2"/>
<keyword evidence="1" id="KW-0812">Transmembrane</keyword>
<sequence length="68" mass="7418">MSWRESTFMLPGLIAVLSLVGLFAALLGDGWWDVIAWFGLGLPAVLGAWPLLRRQTATPAPTGEPRIR</sequence>
<comment type="caution">
    <text evidence="2">The sequence shown here is derived from an EMBL/GenBank/DDBJ whole genome shotgun (WGS) entry which is preliminary data.</text>
</comment>
<name>A0A2N8SSZ6_STUST</name>
<dbReference type="AlphaFoldDB" id="A0A2N8SSZ6"/>